<dbReference type="AlphaFoldDB" id="A0AA37RUB3"/>
<gene>
    <name evidence="1" type="ORF">GCM10007895_05920</name>
</gene>
<reference evidence="1" key="1">
    <citation type="journal article" date="2014" name="Int. J. Syst. Evol. Microbiol.">
        <title>Complete genome sequence of Corynebacterium casei LMG S-19264T (=DSM 44701T), isolated from a smear-ripened cheese.</title>
        <authorList>
            <consortium name="US DOE Joint Genome Institute (JGI-PGF)"/>
            <person name="Walter F."/>
            <person name="Albersmeier A."/>
            <person name="Kalinowski J."/>
            <person name="Ruckert C."/>
        </authorList>
    </citation>
    <scope>NUCLEOTIDE SEQUENCE</scope>
    <source>
        <strain evidence="1">NBRC 101628</strain>
    </source>
</reference>
<protein>
    <submittedName>
        <fullName evidence="1">Uncharacterized protein</fullName>
    </submittedName>
</protein>
<dbReference type="RefSeq" id="WP_095506612.1">
    <property type="nucleotide sequence ID" value="NZ_BSNC01000002.1"/>
</dbReference>
<keyword evidence="2" id="KW-1185">Reference proteome</keyword>
<proteinExistence type="predicted"/>
<reference evidence="1" key="2">
    <citation type="submission" date="2023-01" db="EMBL/GenBank/DDBJ databases">
        <title>Draft genome sequence of Paraferrimonas sedimenticola strain NBRC 101628.</title>
        <authorList>
            <person name="Sun Q."/>
            <person name="Mori K."/>
        </authorList>
    </citation>
    <scope>NUCLEOTIDE SEQUENCE</scope>
    <source>
        <strain evidence="1">NBRC 101628</strain>
    </source>
</reference>
<accession>A0AA37RUB3</accession>
<name>A0AA37RUB3_9GAMM</name>
<evidence type="ECO:0000313" key="2">
    <source>
        <dbReference type="Proteomes" id="UP001161422"/>
    </source>
</evidence>
<comment type="caution">
    <text evidence="1">The sequence shown here is derived from an EMBL/GenBank/DDBJ whole genome shotgun (WGS) entry which is preliminary data.</text>
</comment>
<evidence type="ECO:0000313" key="1">
    <source>
        <dbReference type="EMBL" id="GLP95286.1"/>
    </source>
</evidence>
<dbReference type="EMBL" id="BSNC01000002">
    <property type="protein sequence ID" value="GLP95286.1"/>
    <property type="molecule type" value="Genomic_DNA"/>
</dbReference>
<sequence length="65" mass="7159">MINTFDLLFAVLSHNRRLAKNLVPTDLALVSQQYPTTAPSDDQTPDASDSLTVTHNLHTHSLEDA</sequence>
<organism evidence="1 2">
    <name type="scientific">Paraferrimonas sedimenticola</name>
    <dbReference type="NCBI Taxonomy" id="375674"/>
    <lineage>
        <taxon>Bacteria</taxon>
        <taxon>Pseudomonadati</taxon>
        <taxon>Pseudomonadota</taxon>
        <taxon>Gammaproteobacteria</taxon>
        <taxon>Alteromonadales</taxon>
        <taxon>Ferrimonadaceae</taxon>
        <taxon>Paraferrimonas</taxon>
    </lineage>
</organism>
<dbReference type="Proteomes" id="UP001161422">
    <property type="component" value="Unassembled WGS sequence"/>
</dbReference>